<dbReference type="Proteomes" id="UP000019322">
    <property type="component" value="Chromosome"/>
</dbReference>
<feature type="domain" description="Flagellar hook-length control protein-like C-terminal" evidence="1">
    <location>
        <begin position="476"/>
        <end position="547"/>
    </location>
</feature>
<dbReference type="InterPro" id="IPR021136">
    <property type="entry name" value="Flagellar_hook_control-like_C"/>
</dbReference>
<sequence>MDISTTSLLANQLQTLDPKATAKENATKIIQNSADIPLSLTAQKSTTTPSNAQEVIGQLLGSAVSEAKSKSTIFEILQNNQLFKNMGNFAEDIKNLSSIVKMDSTIAQPLALLQIFSKSIDQIDTKMLQTQVQNSGVFFESKLANIVTQKGVAESIQTLLSELQTHLEGTNKAIAPLAKEITAIMDRLNASQDLSSKEAQTSLKSLLDLFRQSVKQEIASEGVAAFKGVYQNVQKLNYAIAQMDLIHSKVENYATNMKVEEHFTTQVKVLLEMLKENLSALQLDELQPQIDQLLKKETLLKAPSTAALSLPLAEGLEEVVLATKTVQESSLATAMSKTSMPPATVEEALQMVVNRIKQQIEILDSKTIQQADFLDKSSTLEQKIHSLIKPELFVGKAIAQKLSLDPTDVELLSDMKGVLTKLSDHLQASGQNKEALEITNRLLTQIEYHQLVSYVSSSTHLYVPFSWDGLKGGSMMMKQSSDDKFHCQIDLDLEAYGKLNMMLVLSGEKYIDITIASQKKELGEKITQQLAKLKRALNEVGLITGTVKMLEYKDVSVVKNDYFSGEKLQFGINITI</sequence>
<evidence type="ECO:0000259" key="1">
    <source>
        <dbReference type="Pfam" id="PF02120"/>
    </source>
</evidence>
<dbReference type="Pfam" id="PF02120">
    <property type="entry name" value="Flg_hook"/>
    <property type="match status" value="1"/>
</dbReference>
<dbReference type="GO" id="GO:0003743">
    <property type="term" value="F:translation initiation factor activity"/>
    <property type="evidence" value="ECO:0007669"/>
    <property type="project" value="InterPro"/>
</dbReference>
<dbReference type="RefSeq" id="WP_025343328.1">
    <property type="nucleotide sequence ID" value="NZ_CP007201.1"/>
</dbReference>
<dbReference type="Pfam" id="PF05476">
    <property type="entry name" value="PET122"/>
    <property type="match status" value="1"/>
</dbReference>
<evidence type="ECO:0000313" key="2">
    <source>
        <dbReference type="EMBL" id="AHJ11404.1"/>
    </source>
</evidence>
<dbReference type="KEGG" id="smul:SMUL_0121"/>
<protein>
    <recommendedName>
        <fullName evidence="1">Flagellar hook-length control protein-like C-terminal domain-containing protein</fullName>
    </recommendedName>
</protein>
<gene>
    <name evidence="2" type="ORF">SMUL_0121</name>
</gene>
<evidence type="ECO:0000313" key="3">
    <source>
        <dbReference type="Proteomes" id="UP000019322"/>
    </source>
</evidence>
<proteinExistence type="predicted"/>
<name>A0AA86AJJ1_SULMK</name>
<organism evidence="2 3">
    <name type="scientific">Sulfurospirillum multivorans (strain DM 12446 / JCM 15788 / NBRC 109480)</name>
    <dbReference type="NCBI Taxonomy" id="1150621"/>
    <lineage>
        <taxon>Bacteria</taxon>
        <taxon>Pseudomonadati</taxon>
        <taxon>Campylobacterota</taxon>
        <taxon>Epsilonproteobacteria</taxon>
        <taxon>Campylobacterales</taxon>
        <taxon>Sulfurospirillaceae</taxon>
        <taxon>Sulfurospirillum</taxon>
    </lineage>
</organism>
<dbReference type="InterPro" id="IPR008732">
    <property type="entry name" value="Pet122"/>
</dbReference>
<reference evidence="2 3" key="1">
    <citation type="journal article" date="2014" name="Environ. Microbiol.">
        <title>Insights into organohalide respiration and the versatile catabolism of Sulfurospirillum multivorans gained from comparative genomics and physiological studies.</title>
        <authorList>
            <person name="Goris T."/>
            <person name="Schubert T."/>
            <person name="Gadkari J."/>
            <person name="Wubet T."/>
            <person name="Tarkka M."/>
            <person name="Buscot F."/>
            <person name="Adrian L."/>
            <person name="Diekert G."/>
        </authorList>
    </citation>
    <scope>NUCLEOTIDE SEQUENCE [LARGE SCALE GENOMIC DNA]</scope>
    <source>
        <strain evidence="3">DM 12446 / JCM 15788 / NBRC 109480</strain>
    </source>
</reference>
<accession>A0AA86AJJ1</accession>
<dbReference type="AlphaFoldDB" id="A0AA86AJJ1"/>
<dbReference type="EMBL" id="CP007201">
    <property type="protein sequence ID" value="AHJ11404.1"/>
    <property type="molecule type" value="Genomic_DNA"/>
</dbReference>